<protein>
    <submittedName>
        <fullName evidence="1">Uncharacterized protein</fullName>
    </submittedName>
</protein>
<evidence type="ECO:0000313" key="1">
    <source>
        <dbReference type="EMBL" id="QHS82343.1"/>
    </source>
</evidence>
<sequence length="93" mass="11468">METGEIYILVYNIFKYKGYLLSYSVDVEDRKDQNYKKLLNRALKKHTYIKILYDKEGWAKDKYQENYRIKLEKKNLDPSRVVKIYKDYTSWPR</sequence>
<organism evidence="1">
    <name type="scientific">viral metagenome</name>
    <dbReference type="NCBI Taxonomy" id="1070528"/>
    <lineage>
        <taxon>unclassified sequences</taxon>
        <taxon>metagenomes</taxon>
        <taxon>organismal metagenomes</taxon>
    </lineage>
</organism>
<dbReference type="AlphaFoldDB" id="A0A6C0AS87"/>
<proteinExistence type="predicted"/>
<reference evidence="1" key="1">
    <citation type="journal article" date="2020" name="Nature">
        <title>Giant virus diversity and host interactions through global metagenomics.</title>
        <authorList>
            <person name="Schulz F."/>
            <person name="Roux S."/>
            <person name="Paez-Espino D."/>
            <person name="Jungbluth S."/>
            <person name="Walsh D.A."/>
            <person name="Denef V.J."/>
            <person name="McMahon K.D."/>
            <person name="Konstantinidis K.T."/>
            <person name="Eloe-Fadrosh E.A."/>
            <person name="Kyrpides N.C."/>
            <person name="Woyke T."/>
        </authorList>
    </citation>
    <scope>NUCLEOTIDE SEQUENCE</scope>
    <source>
        <strain evidence="1">GVMAG-S-1101165-79</strain>
    </source>
</reference>
<dbReference type="EMBL" id="MN740765">
    <property type="protein sequence ID" value="QHS82343.1"/>
    <property type="molecule type" value="Genomic_DNA"/>
</dbReference>
<accession>A0A6C0AS87</accession>
<name>A0A6C0AS87_9ZZZZ</name>